<dbReference type="InterPro" id="IPR002347">
    <property type="entry name" value="SDR_fam"/>
</dbReference>
<evidence type="ECO:0000256" key="1">
    <source>
        <dbReference type="ARBA" id="ARBA00022857"/>
    </source>
</evidence>
<dbReference type="Pfam" id="PF13561">
    <property type="entry name" value="adh_short_C2"/>
    <property type="match status" value="1"/>
</dbReference>
<dbReference type="GO" id="GO:0009062">
    <property type="term" value="P:fatty acid catabolic process"/>
    <property type="evidence" value="ECO:0007669"/>
    <property type="project" value="InterPro"/>
</dbReference>
<accession>A0A075HEA0</accession>
<gene>
    <name evidence="3" type="primary">DECR2</name>
</gene>
<dbReference type="EC" id="1.3.1.34" evidence="3"/>
<dbReference type="EMBL" id="KF900941">
    <property type="protein sequence ID" value="AIF12253.1"/>
    <property type="molecule type" value="Genomic_DNA"/>
</dbReference>
<name>A0A075HEA0_9ARCH</name>
<keyword evidence="1" id="KW-0521">NADP</keyword>
<dbReference type="SUPFAM" id="SSF51735">
    <property type="entry name" value="NAD(P)-binding Rossmann-fold domains"/>
    <property type="match status" value="1"/>
</dbReference>
<organism evidence="3">
    <name type="scientific">uncultured marine thaumarchaeote KM3_55_A11</name>
    <dbReference type="NCBI Taxonomy" id="1456195"/>
    <lineage>
        <taxon>Archaea</taxon>
        <taxon>Nitrososphaerota</taxon>
        <taxon>environmental samples</taxon>
    </lineage>
</organism>
<dbReference type="FunFam" id="3.40.50.720:FF:000084">
    <property type="entry name" value="Short-chain dehydrogenase reductase"/>
    <property type="match status" value="1"/>
</dbReference>
<dbReference type="AlphaFoldDB" id="A0A075HEA0"/>
<keyword evidence="2 3" id="KW-0560">Oxidoreductase</keyword>
<dbReference type="InterPro" id="IPR036291">
    <property type="entry name" value="NAD(P)-bd_dom_sf"/>
</dbReference>
<dbReference type="Gene3D" id="3.40.50.720">
    <property type="entry name" value="NAD(P)-binding Rossmann-like Domain"/>
    <property type="match status" value="1"/>
</dbReference>
<proteinExistence type="predicted"/>
<dbReference type="PANTHER" id="PTHR43296">
    <property type="entry name" value="PEROXISOMAL 2,4-DIENOYL-COA REDUCTASE"/>
    <property type="match status" value="1"/>
</dbReference>
<dbReference type="InterPro" id="IPR045017">
    <property type="entry name" value="DECR2-like"/>
</dbReference>
<dbReference type="PRINTS" id="PR00080">
    <property type="entry name" value="SDRFAMILY"/>
</dbReference>
<dbReference type="PANTHER" id="PTHR43296:SF2">
    <property type="entry name" value="PEROXISOMAL 2,4-DIENOYL-COA REDUCTASE [(3E)-ENOYL-COA-PRODUCING]"/>
    <property type="match status" value="1"/>
</dbReference>
<sequence>MPENSVFKDNLFEGKKVFITGGATGMGLGFAQAFLNHGAEVFIASRKEEKLAEAASETKKKFGKKLLWKTMDVRKNETVEETAEFLSSEWGELDILVNNAAGNFVAPIAAMSENAWRSVVDIVLDGTFRVSKACYPLLRKAKNGASIVNIIANYSWNAAPFVGHSGAAKAGVLNLTRTLAMEWADDDIRVNAMCPGVVLTDNVKQNLMIDENTAKMFEDYIPAGGVTTPEKMAQQVLYLCSPAADVITGDMLIADGGQWLVGNAFYQMGKKFLDD</sequence>
<dbReference type="GO" id="GO:0008670">
    <property type="term" value="F:2,4-dienoyl-CoA reductase (NADPH) activity"/>
    <property type="evidence" value="ECO:0007669"/>
    <property type="project" value="UniProtKB-EC"/>
</dbReference>
<evidence type="ECO:0000256" key="2">
    <source>
        <dbReference type="ARBA" id="ARBA00023002"/>
    </source>
</evidence>
<reference evidence="3" key="1">
    <citation type="journal article" date="2014" name="Genome Biol. Evol.">
        <title>Pangenome evidence for extensive interdomain horizontal transfer affecting lineage core and shell genes in uncultured planktonic thaumarchaeota and euryarchaeota.</title>
        <authorList>
            <person name="Deschamps P."/>
            <person name="Zivanovic Y."/>
            <person name="Moreira D."/>
            <person name="Rodriguez-Valera F."/>
            <person name="Lopez-Garcia P."/>
        </authorList>
    </citation>
    <scope>NUCLEOTIDE SEQUENCE</scope>
</reference>
<evidence type="ECO:0000313" key="3">
    <source>
        <dbReference type="EMBL" id="AIF12253.1"/>
    </source>
</evidence>
<dbReference type="CDD" id="cd05369">
    <property type="entry name" value="TER_DECR_SDR_a"/>
    <property type="match status" value="1"/>
</dbReference>
<dbReference type="PRINTS" id="PR00081">
    <property type="entry name" value="GDHRDH"/>
</dbReference>
<protein>
    <submittedName>
        <fullName evidence="3">Putative oxidoreductase (DECR2)</fullName>
        <ecNumber evidence="3">1.3.1.34</ecNumber>
    </submittedName>
</protein>